<comment type="caution">
    <text evidence="2">The sequence shown here is derived from an EMBL/GenBank/DDBJ whole genome shotgun (WGS) entry which is preliminary data.</text>
</comment>
<dbReference type="CDD" id="cd04301">
    <property type="entry name" value="NAT_SF"/>
    <property type="match status" value="1"/>
</dbReference>
<proteinExistence type="predicted"/>
<protein>
    <recommendedName>
        <fullName evidence="1">N-acetyltransferase domain-containing protein</fullName>
    </recommendedName>
</protein>
<name>A0A0F9DDV1_9ZZZZ</name>
<dbReference type="SUPFAM" id="SSF55729">
    <property type="entry name" value="Acyl-CoA N-acyltransferases (Nat)"/>
    <property type="match status" value="1"/>
</dbReference>
<sequence>MKELDIRYSQMSDYEHLFKWLNQKENNEWFIFSTKKEVEESARNWIGFSKFKASLTGVLNNQVVAFGTLFLMPYRKLVHEAMFYLIVDKKHRREGIGQDMLKNLINLAQNHFKLETVFAEVYAGCPIIL</sequence>
<dbReference type="AlphaFoldDB" id="A0A0F9DDV1"/>
<gene>
    <name evidence="2" type="ORF">LCGC14_2211580</name>
</gene>
<evidence type="ECO:0000259" key="1">
    <source>
        <dbReference type="PROSITE" id="PS51186"/>
    </source>
</evidence>
<dbReference type="EMBL" id="LAZR01029359">
    <property type="protein sequence ID" value="KKL59814.1"/>
    <property type="molecule type" value="Genomic_DNA"/>
</dbReference>
<dbReference type="InterPro" id="IPR016181">
    <property type="entry name" value="Acyl_CoA_acyltransferase"/>
</dbReference>
<feature type="non-terminal residue" evidence="2">
    <location>
        <position position="129"/>
    </location>
</feature>
<organism evidence="2">
    <name type="scientific">marine sediment metagenome</name>
    <dbReference type="NCBI Taxonomy" id="412755"/>
    <lineage>
        <taxon>unclassified sequences</taxon>
        <taxon>metagenomes</taxon>
        <taxon>ecological metagenomes</taxon>
    </lineage>
</organism>
<accession>A0A0F9DDV1</accession>
<dbReference type="InterPro" id="IPR000182">
    <property type="entry name" value="GNAT_dom"/>
</dbReference>
<evidence type="ECO:0000313" key="2">
    <source>
        <dbReference type="EMBL" id="KKL59814.1"/>
    </source>
</evidence>
<dbReference type="GO" id="GO:0016747">
    <property type="term" value="F:acyltransferase activity, transferring groups other than amino-acyl groups"/>
    <property type="evidence" value="ECO:0007669"/>
    <property type="project" value="InterPro"/>
</dbReference>
<reference evidence="2" key="1">
    <citation type="journal article" date="2015" name="Nature">
        <title>Complex archaea that bridge the gap between prokaryotes and eukaryotes.</title>
        <authorList>
            <person name="Spang A."/>
            <person name="Saw J.H."/>
            <person name="Jorgensen S.L."/>
            <person name="Zaremba-Niedzwiedzka K."/>
            <person name="Martijn J."/>
            <person name="Lind A.E."/>
            <person name="van Eijk R."/>
            <person name="Schleper C."/>
            <person name="Guy L."/>
            <person name="Ettema T.J."/>
        </authorList>
    </citation>
    <scope>NUCLEOTIDE SEQUENCE</scope>
</reference>
<dbReference type="PROSITE" id="PS51186">
    <property type="entry name" value="GNAT"/>
    <property type="match status" value="1"/>
</dbReference>
<dbReference type="Pfam" id="PF00583">
    <property type="entry name" value="Acetyltransf_1"/>
    <property type="match status" value="1"/>
</dbReference>
<feature type="domain" description="N-acetyltransferase" evidence="1">
    <location>
        <begin position="4"/>
        <end position="129"/>
    </location>
</feature>
<dbReference type="Gene3D" id="3.40.630.30">
    <property type="match status" value="1"/>
</dbReference>